<evidence type="ECO:0000256" key="6">
    <source>
        <dbReference type="ARBA" id="ARBA00022946"/>
    </source>
</evidence>
<dbReference type="GO" id="GO:0005739">
    <property type="term" value="C:mitochondrion"/>
    <property type="evidence" value="ECO:0007669"/>
    <property type="project" value="UniProtKB-SubCell"/>
</dbReference>
<dbReference type="PIRSF" id="PIRSF016578">
    <property type="entry name" value="HsaA"/>
    <property type="match status" value="1"/>
</dbReference>
<dbReference type="InterPro" id="IPR006089">
    <property type="entry name" value="Acyl-CoA_DH_CS"/>
</dbReference>
<evidence type="ECO:0008006" key="18">
    <source>
        <dbReference type="Google" id="ProtNLM"/>
    </source>
</evidence>
<feature type="domain" description="Acyl-CoA dehydrogenase/oxidase N-terminal" evidence="15">
    <location>
        <begin position="35"/>
        <end position="147"/>
    </location>
</feature>
<keyword evidence="5 11" id="KW-0274">FAD</keyword>
<dbReference type="PANTHER" id="PTHR43884:SF18">
    <property type="entry name" value="ISOVALERYL-COENZYME A DEHYDROGENASE"/>
    <property type="match status" value="1"/>
</dbReference>
<dbReference type="PROSITE" id="PS00072">
    <property type="entry name" value="ACYL_COA_DH_1"/>
    <property type="match status" value="1"/>
</dbReference>
<keyword evidence="6" id="KW-0809">Transit peptide</keyword>
<dbReference type="InterPro" id="IPR046373">
    <property type="entry name" value="Acyl-CoA_Oxase/DH_mid-dom_sf"/>
</dbReference>
<dbReference type="InterPro" id="IPR009075">
    <property type="entry name" value="AcylCo_DH/oxidase_C"/>
</dbReference>
<evidence type="ECO:0000256" key="7">
    <source>
        <dbReference type="ARBA" id="ARBA00023002"/>
    </source>
</evidence>
<dbReference type="GeneID" id="91095741"/>
<comment type="similarity">
    <text evidence="3 12">Belongs to the acyl-CoA dehydrogenase family.</text>
</comment>
<evidence type="ECO:0000256" key="8">
    <source>
        <dbReference type="ARBA" id="ARBA00023128"/>
    </source>
</evidence>
<comment type="subcellular location">
    <subcellularLocation>
        <location evidence="2">Mitochondrion</location>
    </subcellularLocation>
</comment>
<feature type="binding site" evidence="11">
    <location>
        <position position="298"/>
    </location>
    <ligand>
        <name>FAD</name>
        <dbReference type="ChEBI" id="CHEBI:57692"/>
    </ligand>
</feature>
<evidence type="ECO:0000259" key="15">
    <source>
        <dbReference type="Pfam" id="PF02771"/>
    </source>
</evidence>
<dbReference type="CDD" id="cd01156">
    <property type="entry name" value="IVD"/>
    <property type="match status" value="1"/>
</dbReference>
<proteinExistence type="inferred from homology"/>
<evidence type="ECO:0000259" key="13">
    <source>
        <dbReference type="Pfam" id="PF00441"/>
    </source>
</evidence>
<dbReference type="InterPro" id="IPR006091">
    <property type="entry name" value="Acyl-CoA_Oxase/DH_mid-dom"/>
</dbReference>
<evidence type="ECO:0000256" key="12">
    <source>
        <dbReference type="RuleBase" id="RU362125"/>
    </source>
</evidence>
<name>A0AAX4JZ66_9TREE</name>
<evidence type="ECO:0000313" key="16">
    <source>
        <dbReference type="EMBL" id="WWC90138.1"/>
    </source>
</evidence>
<feature type="binding site" evidence="10">
    <location>
        <begin position="208"/>
        <end position="209"/>
    </location>
    <ligand>
        <name>substrate</name>
    </ligand>
</feature>
<gene>
    <name evidence="16" type="ORF">L201_005071</name>
</gene>
<evidence type="ECO:0000256" key="4">
    <source>
        <dbReference type="ARBA" id="ARBA00022630"/>
    </source>
</evidence>
<organism evidence="16 17">
    <name type="scientific">Kwoniella dendrophila CBS 6074</name>
    <dbReference type="NCBI Taxonomy" id="1295534"/>
    <lineage>
        <taxon>Eukaryota</taxon>
        <taxon>Fungi</taxon>
        <taxon>Dikarya</taxon>
        <taxon>Basidiomycota</taxon>
        <taxon>Agaricomycotina</taxon>
        <taxon>Tremellomycetes</taxon>
        <taxon>Tremellales</taxon>
        <taxon>Cryptococcaceae</taxon>
        <taxon>Kwoniella</taxon>
    </lineage>
</organism>
<feature type="domain" description="Acyl-CoA oxidase/dehydrogenase middle" evidence="14">
    <location>
        <begin position="152"/>
        <end position="247"/>
    </location>
</feature>
<dbReference type="Proteomes" id="UP001355207">
    <property type="component" value="Chromosome 6"/>
</dbReference>
<evidence type="ECO:0000256" key="1">
    <source>
        <dbReference type="ARBA" id="ARBA00001974"/>
    </source>
</evidence>
<feature type="binding site" evidence="11">
    <location>
        <begin position="395"/>
        <end position="397"/>
    </location>
    <ligand>
        <name>FAD</name>
        <dbReference type="ChEBI" id="CHEBI:57692"/>
    </ligand>
</feature>
<feature type="binding site" evidence="11">
    <location>
        <begin position="152"/>
        <end position="161"/>
    </location>
    <ligand>
        <name>FAD</name>
        <dbReference type="ChEBI" id="CHEBI:57692"/>
    </ligand>
</feature>
<dbReference type="InterPro" id="IPR037069">
    <property type="entry name" value="AcylCoA_DH/ox_N_sf"/>
</dbReference>
<dbReference type="FunFam" id="1.10.540.10:FF:000022">
    <property type="entry name" value="Isovaleryl-CoA dehydrogenase isoform 2"/>
    <property type="match status" value="1"/>
</dbReference>
<dbReference type="InterPro" id="IPR034183">
    <property type="entry name" value="IVD"/>
</dbReference>
<evidence type="ECO:0000259" key="14">
    <source>
        <dbReference type="Pfam" id="PF02770"/>
    </source>
</evidence>
<keyword evidence="17" id="KW-1185">Reference proteome</keyword>
<evidence type="ECO:0000256" key="10">
    <source>
        <dbReference type="PIRSR" id="PIRSR634183-2"/>
    </source>
</evidence>
<evidence type="ECO:0000256" key="3">
    <source>
        <dbReference type="ARBA" id="ARBA00009347"/>
    </source>
</evidence>
<dbReference type="InterPro" id="IPR009100">
    <property type="entry name" value="AcylCoA_DH/oxidase_NM_dom_sf"/>
</dbReference>
<feature type="domain" description="Acyl-CoA dehydrogenase/oxidase C-terminal" evidence="13">
    <location>
        <begin position="259"/>
        <end position="406"/>
    </location>
</feature>
<evidence type="ECO:0000313" key="17">
    <source>
        <dbReference type="Proteomes" id="UP001355207"/>
    </source>
</evidence>
<reference evidence="16 17" key="1">
    <citation type="submission" date="2024-01" db="EMBL/GenBank/DDBJ databases">
        <title>Comparative genomics of Cryptococcus and Kwoniella reveals pathogenesis evolution and contrasting modes of karyotype evolution via chromosome fusion or intercentromeric recombination.</title>
        <authorList>
            <person name="Coelho M.A."/>
            <person name="David-Palma M."/>
            <person name="Shea T."/>
            <person name="Bowers K."/>
            <person name="McGinley-Smith S."/>
            <person name="Mohammad A.W."/>
            <person name="Gnirke A."/>
            <person name="Yurkov A.M."/>
            <person name="Nowrousian M."/>
            <person name="Sun S."/>
            <person name="Cuomo C.A."/>
            <person name="Heitman J."/>
        </authorList>
    </citation>
    <scope>NUCLEOTIDE SEQUENCE [LARGE SCALE GENOMIC DNA]</scope>
    <source>
        <strain evidence="16 17">CBS 6074</strain>
    </source>
</reference>
<accession>A0AAX4JZ66</accession>
<comment type="cofactor">
    <cofactor evidence="1 11 12">
        <name>FAD</name>
        <dbReference type="ChEBI" id="CHEBI:57692"/>
    </cofactor>
</comment>
<dbReference type="RefSeq" id="XP_066076901.1">
    <property type="nucleotide sequence ID" value="XM_066220804.1"/>
</dbReference>
<dbReference type="FunFam" id="1.20.140.10:FF:000003">
    <property type="entry name" value="isovaleryl-CoA dehydrogenase, mitochondrial"/>
    <property type="match status" value="1"/>
</dbReference>
<dbReference type="SUPFAM" id="SSF47203">
    <property type="entry name" value="Acyl-CoA dehydrogenase C-terminal domain-like"/>
    <property type="match status" value="1"/>
</dbReference>
<feature type="binding site" evidence="11">
    <location>
        <position position="309"/>
    </location>
    <ligand>
        <name>FAD</name>
        <dbReference type="ChEBI" id="CHEBI:57692"/>
    </ligand>
</feature>
<dbReference type="Gene3D" id="2.40.110.10">
    <property type="entry name" value="Butyryl-CoA Dehydrogenase, subunit A, domain 2"/>
    <property type="match status" value="1"/>
</dbReference>
<keyword evidence="8" id="KW-0496">Mitochondrion</keyword>
<dbReference type="Gene3D" id="1.10.540.10">
    <property type="entry name" value="Acyl-CoA dehydrogenase/oxidase, N-terminal domain"/>
    <property type="match status" value="1"/>
</dbReference>
<evidence type="ECO:0000256" key="11">
    <source>
        <dbReference type="PIRSR" id="PIRSR634183-3"/>
    </source>
</evidence>
<feature type="active site" description="Proton acceptor" evidence="9">
    <location>
        <position position="272"/>
    </location>
</feature>
<dbReference type="FunFam" id="2.40.110.10:FF:000001">
    <property type="entry name" value="Acyl-CoA dehydrogenase, mitochondrial"/>
    <property type="match status" value="1"/>
</dbReference>
<feature type="binding site" evidence="10">
    <location>
        <begin position="270"/>
        <end position="273"/>
    </location>
    <ligand>
        <name>substrate</name>
    </ligand>
</feature>
<dbReference type="Pfam" id="PF02770">
    <property type="entry name" value="Acyl-CoA_dh_M"/>
    <property type="match status" value="1"/>
</dbReference>
<dbReference type="AlphaFoldDB" id="A0AAX4JZ66"/>
<dbReference type="PANTHER" id="PTHR43884">
    <property type="entry name" value="ACYL-COA DEHYDROGENASE"/>
    <property type="match status" value="1"/>
</dbReference>
<dbReference type="EMBL" id="CP144103">
    <property type="protein sequence ID" value="WWC90138.1"/>
    <property type="molecule type" value="Genomic_DNA"/>
</dbReference>
<dbReference type="SUPFAM" id="SSF56645">
    <property type="entry name" value="Acyl-CoA dehydrogenase NM domain-like"/>
    <property type="match status" value="1"/>
</dbReference>
<keyword evidence="4 12" id="KW-0285">Flavoprotein</keyword>
<feature type="binding site" evidence="10">
    <location>
        <begin position="393"/>
        <end position="394"/>
    </location>
    <ligand>
        <name>substrate</name>
    </ligand>
</feature>
<dbReference type="GO" id="GO:0006552">
    <property type="term" value="P:L-leucine catabolic process"/>
    <property type="evidence" value="ECO:0007669"/>
    <property type="project" value="TreeGrafter"/>
</dbReference>
<dbReference type="InterPro" id="IPR013786">
    <property type="entry name" value="AcylCoA_DH/ox_N"/>
</dbReference>
<dbReference type="GO" id="GO:0008470">
    <property type="term" value="F:3-methylbutanoyl-CoA dehydrogenase activity"/>
    <property type="evidence" value="ECO:0007669"/>
    <property type="project" value="TreeGrafter"/>
</dbReference>
<dbReference type="Gene3D" id="1.20.140.10">
    <property type="entry name" value="Butyryl-CoA Dehydrogenase, subunit A, domain 3"/>
    <property type="match status" value="1"/>
</dbReference>
<evidence type="ECO:0000256" key="5">
    <source>
        <dbReference type="ARBA" id="ARBA00022827"/>
    </source>
</evidence>
<sequence>MIRSITSITSRSLRSRIHITYRAYSSYNVAVAGLTESQEEFRNVVHDFAQKEIAPRADEIDKTNELPKDLFPKLGEMGLLGVTVPEKWGGLGLGYLEHTIAMEELSRASSSIALSYGAHSNLMVNQLNRWGTDKQKETYLPKLLTGEHIGSLAMSEPNAGSDVVSMKTKAELKDGKWILNGSKCWITNAPVSSTFLIYAKSDTSVAPSKGMTAYLVERGFKGFEVGEKLDKFGMRGSPTAELFFDNVEIPEENVLGQVGKGASVLMSGLDLERLVLSGGPLGIMQAALDLTLDYTHDRKQFGKKIGTFQLMQGKLADMYTKLSASRAYVYAVARACDAGKVSRQDCAGAILYSSDRAVEVAMEAQQCLGGNGYINDYPAGRLLRDSRLYTVGAGTQEIRRMLIGRGFNEVYSEAEGRGIAQ</sequence>
<feature type="binding site" evidence="11">
    <location>
        <begin position="185"/>
        <end position="187"/>
    </location>
    <ligand>
        <name>FAD</name>
        <dbReference type="ChEBI" id="CHEBI:57692"/>
    </ligand>
</feature>
<dbReference type="PROSITE" id="PS00073">
    <property type="entry name" value="ACYL_COA_DH_2"/>
    <property type="match status" value="1"/>
</dbReference>
<evidence type="ECO:0000256" key="9">
    <source>
        <dbReference type="PIRSR" id="PIRSR634183-1"/>
    </source>
</evidence>
<dbReference type="InterPro" id="IPR036250">
    <property type="entry name" value="AcylCo_DH-like_C"/>
</dbReference>
<evidence type="ECO:0000256" key="2">
    <source>
        <dbReference type="ARBA" id="ARBA00004173"/>
    </source>
</evidence>
<dbReference type="Pfam" id="PF00441">
    <property type="entry name" value="Acyl-CoA_dh_1"/>
    <property type="match status" value="1"/>
</dbReference>
<dbReference type="Pfam" id="PF02771">
    <property type="entry name" value="Acyl-CoA_dh_N"/>
    <property type="match status" value="1"/>
</dbReference>
<feature type="binding site" evidence="10">
    <location>
        <position position="161"/>
    </location>
    <ligand>
        <name>substrate</name>
    </ligand>
</feature>
<protein>
    <recommendedName>
        <fullName evidence="18">Isovaleryl-CoA dehydrogenase</fullName>
    </recommendedName>
</protein>
<dbReference type="GO" id="GO:0050660">
    <property type="term" value="F:flavin adenine dinucleotide binding"/>
    <property type="evidence" value="ECO:0007669"/>
    <property type="project" value="InterPro"/>
</dbReference>
<keyword evidence="7 12" id="KW-0560">Oxidoreductase</keyword>
<feature type="binding site" evidence="11">
    <location>
        <begin position="366"/>
        <end position="370"/>
    </location>
    <ligand>
        <name>FAD</name>
        <dbReference type="ChEBI" id="CHEBI:57692"/>
    </ligand>
</feature>